<sequence length="249" mass="28444">MNKNIEDFIILLDTLPRQHFMLSQMSGTTEVAEHWTSEVIREYLASVQKEREDGTESDEAMSTESESEGDSLSASPPSSVTSAFSSIALYDIAHPDDIASDDSAFSSEDEFSDEQTRAERHRRRELVLGRAPPHLLKLRGRELVDMHEAYMKQLDDADAELAELTGAPREAVVRRPVTTEYHEPPSLKGPDAEAIVRELRMRSRKDIHETEKPDLVRGLVLLAQALFRRERRIKHIRRERGDMEAEEDY</sequence>
<dbReference type="Proteomes" id="UP000218811">
    <property type="component" value="Unassembled WGS sequence"/>
</dbReference>
<name>A0A2H3IXI6_WOLCO</name>
<dbReference type="OrthoDB" id="3032797at2759"/>
<dbReference type="AlphaFoldDB" id="A0A2H3IXI6"/>
<dbReference type="OMA" id="YMKQLDD"/>
<evidence type="ECO:0000313" key="3">
    <source>
        <dbReference type="Proteomes" id="UP000218811"/>
    </source>
</evidence>
<keyword evidence="3" id="KW-1185">Reference proteome</keyword>
<dbReference type="EMBL" id="KB467832">
    <property type="protein sequence ID" value="PCH34710.1"/>
    <property type="molecule type" value="Genomic_DNA"/>
</dbReference>
<reference evidence="2 3" key="1">
    <citation type="journal article" date="2012" name="Science">
        <title>The Paleozoic origin of enzymatic lignin decomposition reconstructed from 31 fungal genomes.</title>
        <authorList>
            <person name="Floudas D."/>
            <person name="Binder M."/>
            <person name="Riley R."/>
            <person name="Barry K."/>
            <person name="Blanchette R.A."/>
            <person name="Henrissat B."/>
            <person name="Martinez A.T."/>
            <person name="Otillar R."/>
            <person name="Spatafora J.W."/>
            <person name="Yadav J.S."/>
            <person name="Aerts A."/>
            <person name="Benoit I."/>
            <person name="Boyd A."/>
            <person name="Carlson A."/>
            <person name="Copeland A."/>
            <person name="Coutinho P.M."/>
            <person name="de Vries R.P."/>
            <person name="Ferreira P."/>
            <person name="Findley K."/>
            <person name="Foster B."/>
            <person name="Gaskell J."/>
            <person name="Glotzer D."/>
            <person name="Gorecki P."/>
            <person name="Heitman J."/>
            <person name="Hesse C."/>
            <person name="Hori C."/>
            <person name="Igarashi K."/>
            <person name="Jurgens J.A."/>
            <person name="Kallen N."/>
            <person name="Kersten P."/>
            <person name="Kohler A."/>
            <person name="Kuees U."/>
            <person name="Kumar T.K.A."/>
            <person name="Kuo A."/>
            <person name="LaButti K."/>
            <person name="Larrondo L.F."/>
            <person name="Lindquist E."/>
            <person name="Ling A."/>
            <person name="Lombard V."/>
            <person name="Lucas S."/>
            <person name="Lundell T."/>
            <person name="Martin R."/>
            <person name="McLaughlin D.J."/>
            <person name="Morgenstern I."/>
            <person name="Morin E."/>
            <person name="Murat C."/>
            <person name="Nagy L.G."/>
            <person name="Nolan M."/>
            <person name="Ohm R.A."/>
            <person name="Patyshakuliyeva A."/>
            <person name="Rokas A."/>
            <person name="Ruiz-Duenas F.J."/>
            <person name="Sabat G."/>
            <person name="Salamov A."/>
            <person name="Samejima M."/>
            <person name="Schmutz J."/>
            <person name="Slot J.C."/>
            <person name="St John F."/>
            <person name="Stenlid J."/>
            <person name="Sun H."/>
            <person name="Sun S."/>
            <person name="Syed K."/>
            <person name="Tsang A."/>
            <person name="Wiebenga A."/>
            <person name="Young D."/>
            <person name="Pisabarro A."/>
            <person name="Eastwood D.C."/>
            <person name="Martin F."/>
            <person name="Cullen D."/>
            <person name="Grigoriev I.V."/>
            <person name="Hibbett D.S."/>
        </authorList>
    </citation>
    <scope>NUCLEOTIDE SEQUENCE [LARGE SCALE GENOMIC DNA]</scope>
    <source>
        <strain evidence="2 3">MD-104</strain>
    </source>
</reference>
<gene>
    <name evidence="2" type="ORF">WOLCODRAFT_165764</name>
</gene>
<feature type="compositionally biased region" description="Low complexity" evidence="1">
    <location>
        <begin position="70"/>
        <end position="79"/>
    </location>
</feature>
<organism evidence="2 3">
    <name type="scientific">Wolfiporia cocos (strain MD-104)</name>
    <name type="common">Brown rot fungus</name>
    <dbReference type="NCBI Taxonomy" id="742152"/>
    <lineage>
        <taxon>Eukaryota</taxon>
        <taxon>Fungi</taxon>
        <taxon>Dikarya</taxon>
        <taxon>Basidiomycota</taxon>
        <taxon>Agaricomycotina</taxon>
        <taxon>Agaricomycetes</taxon>
        <taxon>Polyporales</taxon>
        <taxon>Phaeolaceae</taxon>
        <taxon>Wolfiporia</taxon>
    </lineage>
</organism>
<evidence type="ECO:0000313" key="2">
    <source>
        <dbReference type="EMBL" id="PCH34710.1"/>
    </source>
</evidence>
<feature type="region of interest" description="Disordered" evidence="1">
    <location>
        <begin position="100"/>
        <end position="120"/>
    </location>
</feature>
<protein>
    <submittedName>
        <fullName evidence="2">Uncharacterized protein</fullName>
    </submittedName>
</protein>
<feature type="region of interest" description="Disordered" evidence="1">
    <location>
        <begin position="48"/>
        <end position="79"/>
    </location>
</feature>
<feature type="compositionally biased region" description="Acidic residues" evidence="1">
    <location>
        <begin position="55"/>
        <end position="69"/>
    </location>
</feature>
<evidence type="ECO:0000256" key="1">
    <source>
        <dbReference type="SAM" id="MobiDB-lite"/>
    </source>
</evidence>
<accession>A0A2H3IXI6</accession>
<proteinExistence type="predicted"/>